<dbReference type="GO" id="GO:0006352">
    <property type="term" value="P:DNA-templated transcription initiation"/>
    <property type="evidence" value="ECO:0007669"/>
    <property type="project" value="InterPro"/>
</dbReference>
<dbReference type="Gene3D" id="1.20.120.1810">
    <property type="match status" value="1"/>
</dbReference>
<dbReference type="OrthoDB" id="1999886at2"/>
<dbReference type="RefSeq" id="WP_071176101.1">
    <property type="nucleotide sequence ID" value="NZ_CP017831.1"/>
</dbReference>
<dbReference type="GO" id="GO:0003700">
    <property type="term" value="F:DNA-binding transcription factor activity"/>
    <property type="evidence" value="ECO:0007669"/>
    <property type="project" value="InterPro"/>
</dbReference>
<name>A0A1D9P1G4_9FIRM</name>
<protein>
    <submittedName>
        <fullName evidence="1">RNA polymerase sigma factor sigma-70 family</fullName>
    </submittedName>
</protein>
<dbReference type="SUPFAM" id="SSF88946">
    <property type="entry name" value="Sigma2 domain of RNA polymerase sigma factors"/>
    <property type="match status" value="1"/>
</dbReference>
<dbReference type="AlphaFoldDB" id="A0A1D9P1G4"/>
<reference evidence="2" key="1">
    <citation type="submission" date="2016-10" db="EMBL/GenBank/DDBJ databases">
        <title>The complete genome sequence of the rumen bacterium Butyrivibrio hungatei MB2003.</title>
        <authorList>
            <person name="Palevich N."/>
            <person name="Kelly W.J."/>
            <person name="Leahy S.C."/>
            <person name="Altermann E."/>
            <person name="Rakonjac J."/>
            <person name="Attwood G.T."/>
        </authorList>
    </citation>
    <scope>NUCLEOTIDE SEQUENCE [LARGE SCALE GENOMIC DNA]</scope>
    <source>
        <strain evidence="2">MB2003</strain>
    </source>
</reference>
<accession>A0A1D9P1G4</accession>
<dbReference type="InterPro" id="IPR013325">
    <property type="entry name" value="RNA_pol_sigma_r2"/>
</dbReference>
<dbReference type="PANTHER" id="PTHR30376">
    <property type="entry name" value="SIGMA FACTOR RPOH HEAT SHOCK RELATED"/>
    <property type="match status" value="1"/>
</dbReference>
<evidence type="ECO:0000313" key="1">
    <source>
        <dbReference type="EMBL" id="AOZ96410.1"/>
    </source>
</evidence>
<dbReference type="Proteomes" id="UP000179284">
    <property type="component" value="Chromosome I"/>
</dbReference>
<proteinExistence type="predicted"/>
<keyword evidence="2" id="KW-1185">Reference proteome</keyword>
<evidence type="ECO:0000313" key="2">
    <source>
        <dbReference type="Proteomes" id="UP000179284"/>
    </source>
</evidence>
<dbReference type="PANTHER" id="PTHR30376:SF3">
    <property type="entry name" value="RNA POLYMERASE SIGMA FACTOR RPOH"/>
    <property type="match status" value="1"/>
</dbReference>
<sequence>MGNIDNKEKEFAEILKQVTRFARENKNVITSEQVKEAFSELDFDDKQFEMVFEYLKNHKISVDGEAVDTDEGLSTEEKNYLQDYIESLEALPTYSDGEKKAIAMSAIAGDKDAQSKLIEMYLPLVVDVARMYSDQGVFLEDLIGEGNVALTKGVTMLDAVGEPDEVESFLYKLMLDAMENIIQENLAEDAGSQKVLKLVQEVADKAAELAEDLRRKVTVAELMQETGWDEDKIRSAIKFSGDNIEDLDSGEKKKN</sequence>
<dbReference type="KEGG" id="bhu:bhn_I1377"/>
<gene>
    <name evidence="1" type="ORF">bhn_I1377</name>
</gene>
<dbReference type="EMBL" id="CP017831">
    <property type="protein sequence ID" value="AOZ96410.1"/>
    <property type="molecule type" value="Genomic_DNA"/>
</dbReference>
<organism evidence="1 2">
    <name type="scientific">Butyrivibrio hungatei</name>
    <dbReference type="NCBI Taxonomy" id="185008"/>
    <lineage>
        <taxon>Bacteria</taxon>
        <taxon>Bacillati</taxon>
        <taxon>Bacillota</taxon>
        <taxon>Clostridia</taxon>
        <taxon>Lachnospirales</taxon>
        <taxon>Lachnospiraceae</taxon>
        <taxon>Butyrivibrio</taxon>
    </lineage>
</organism>
<dbReference type="InterPro" id="IPR050813">
    <property type="entry name" value="Sigma-70_Factor"/>
</dbReference>